<dbReference type="EMBL" id="BMLT01000003">
    <property type="protein sequence ID" value="GGO79288.1"/>
    <property type="molecule type" value="Genomic_DNA"/>
</dbReference>
<dbReference type="Pfam" id="PF00211">
    <property type="entry name" value="Guanylate_cyc"/>
    <property type="match status" value="1"/>
</dbReference>
<dbReference type="InterPro" id="IPR041664">
    <property type="entry name" value="AAA_16"/>
</dbReference>
<dbReference type="AlphaFoldDB" id="A0A917ZA29"/>
<dbReference type="PANTHER" id="PTHR16305:SF28">
    <property type="entry name" value="GUANYLATE CYCLASE DOMAIN-CONTAINING PROTEIN"/>
    <property type="match status" value="1"/>
</dbReference>
<evidence type="ECO:0000256" key="2">
    <source>
        <dbReference type="ARBA" id="ARBA00022840"/>
    </source>
</evidence>
<gene>
    <name evidence="4" type="primary">cyaI3</name>
    <name evidence="4" type="ORF">GCM10011348_13200</name>
</gene>
<keyword evidence="1" id="KW-0547">Nucleotide-binding</keyword>
<protein>
    <submittedName>
        <fullName evidence="4">Adenylate cyclase</fullName>
    </submittedName>
</protein>
<evidence type="ECO:0000313" key="5">
    <source>
        <dbReference type="Proteomes" id="UP000599578"/>
    </source>
</evidence>
<evidence type="ECO:0000313" key="4">
    <source>
        <dbReference type="EMBL" id="GGO79288.1"/>
    </source>
</evidence>
<evidence type="ECO:0000256" key="1">
    <source>
        <dbReference type="ARBA" id="ARBA00022741"/>
    </source>
</evidence>
<dbReference type="InterPro" id="IPR011990">
    <property type="entry name" value="TPR-like_helical_dom_sf"/>
</dbReference>
<dbReference type="GO" id="GO:0004016">
    <property type="term" value="F:adenylate cyclase activity"/>
    <property type="evidence" value="ECO:0007669"/>
    <property type="project" value="TreeGrafter"/>
</dbReference>
<accession>A0A917ZA29</accession>
<dbReference type="GO" id="GO:0005737">
    <property type="term" value="C:cytoplasm"/>
    <property type="evidence" value="ECO:0007669"/>
    <property type="project" value="TreeGrafter"/>
</dbReference>
<dbReference type="Gene3D" id="3.40.50.300">
    <property type="entry name" value="P-loop containing nucleotide triphosphate hydrolases"/>
    <property type="match status" value="1"/>
</dbReference>
<reference evidence="4 5" key="1">
    <citation type="journal article" date="2014" name="Int. J. Syst. Evol. Microbiol.">
        <title>Complete genome sequence of Corynebacterium casei LMG S-19264T (=DSM 44701T), isolated from a smear-ripened cheese.</title>
        <authorList>
            <consortium name="US DOE Joint Genome Institute (JGI-PGF)"/>
            <person name="Walter F."/>
            <person name="Albersmeier A."/>
            <person name="Kalinowski J."/>
            <person name="Ruckert C."/>
        </authorList>
    </citation>
    <scope>NUCLEOTIDE SEQUENCE [LARGE SCALE GENOMIC DNA]</scope>
    <source>
        <strain evidence="4 5">CGMCC 1.7286</strain>
    </source>
</reference>
<organism evidence="4 5">
    <name type="scientific">Marinobacterium nitratireducens</name>
    <dbReference type="NCBI Taxonomy" id="518897"/>
    <lineage>
        <taxon>Bacteria</taxon>
        <taxon>Pseudomonadati</taxon>
        <taxon>Pseudomonadota</taxon>
        <taxon>Gammaproteobacteria</taxon>
        <taxon>Oceanospirillales</taxon>
        <taxon>Oceanospirillaceae</taxon>
        <taxon>Marinobacterium</taxon>
    </lineage>
</organism>
<dbReference type="GO" id="GO:0009190">
    <property type="term" value="P:cyclic nucleotide biosynthetic process"/>
    <property type="evidence" value="ECO:0007669"/>
    <property type="project" value="InterPro"/>
</dbReference>
<keyword evidence="5" id="KW-1185">Reference proteome</keyword>
<name>A0A917ZA29_9GAMM</name>
<dbReference type="SUPFAM" id="SSF55073">
    <property type="entry name" value="Nucleotide cyclase"/>
    <property type="match status" value="1"/>
</dbReference>
<comment type="caution">
    <text evidence="4">The sequence shown here is derived from an EMBL/GenBank/DDBJ whole genome shotgun (WGS) entry which is preliminary data.</text>
</comment>
<dbReference type="RefSeq" id="WP_188859686.1">
    <property type="nucleotide sequence ID" value="NZ_BMLT01000003.1"/>
</dbReference>
<dbReference type="GO" id="GO:0035556">
    <property type="term" value="P:intracellular signal transduction"/>
    <property type="evidence" value="ECO:0007669"/>
    <property type="project" value="InterPro"/>
</dbReference>
<dbReference type="InterPro" id="IPR001054">
    <property type="entry name" value="A/G_cyclase"/>
</dbReference>
<dbReference type="Proteomes" id="UP000599578">
    <property type="component" value="Unassembled WGS sequence"/>
</dbReference>
<dbReference type="Pfam" id="PF13191">
    <property type="entry name" value="AAA_16"/>
    <property type="match status" value="1"/>
</dbReference>
<dbReference type="SUPFAM" id="SSF52540">
    <property type="entry name" value="P-loop containing nucleoside triphosphate hydrolases"/>
    <property type="match status" value="1"/>
</dbReference>
<feature type="domain" description="Guanylate cyclase" evidence="3">
    <location>
        <begin position="110"/>
        <end position="243"/>
    </location>
</feature>
<dbReference type="InterPro" id="IPR027417">
    <property type="entry name" value="P-loop_NTPase"/>
</dbReference>
<dbReference type="CDD" id="cd07302">
    <property type="entry name" value="CHD"/>
    <property type="match status" value="1"/>
</dbReference>
<dbReference type="Gene3D" id="1.25.40.10">
    <property type="entry name" value="Tetratricopeptide repeat domain"/>
    <property type="match status" value="2"/>
</dbReference>
<dbReference type="SUPFAM" id="SSF48452">
    <property type="entry name" value="TPR-like"/>
    <property type="match status" value="2"/>
</dbReference>
<dbReference type="GO" id="GO:0005524">
    <property type="term" value="F:ATP binding"/>
    <property type="evidence" value="ECO:0007669"/>
    <property type="project" value="UniProtKB-KW"/>
</dbReference>
<dbReference type="SMART" id="SM00044">
    <property type="entry name" value="CYCc"/>
    <property type="match status" value="1"/>
</dbReference>
<dbReference type="PANTHER" id="PTHR16305">
    <property type="entry name" value="TESTICULAR SOLUBLE ADENYLYL CYCLASE"/>
    <property type="match status" value="1"/>
</dbReference>
<dbReference type="PROSITE" id="PS50125">
    <property type="entry name" value="GUANYLATE_CYCLASE_2"/>
    <property type="match status" value="1"/>
</dbReference>
<dbReference type="InterPro" id="IPR029787">
    <property type="entry name" value="Nucleotide_cyclase"/>
</dbReference>
<sequence>MKFFKMLAEVSWLLRHRKLISYEALRQEYELDDAGLEALRIELIQVERVAIDLDGRFLACSDLESTKLPAGPECQTARPPVTEEKVVAPVTDRPAPPGSAASDAERRHLTVMFCDLVGSTELSTRLDPEDLQDIIRAYQEAAARVIRDFSGFIAKYMGDGILVYFGYPQASERSAEAAIKTALGIVQTMPLLNDEFGRSQGIEIAVRIGIATGLVVVGEITGEGEAQERSVVGETPNLAARLQALAQKNGIVISKACKELAGERFVFQALGEQRLKGIAGAVEAWGVTGESVADVQPQSAPIKPRLPLVGRQEEVGLLTRAWEGSREGRGQVVLIQGEAGIGKSRLLQALRDHAGGIDYTWVAVRASPYHTASTLYPIIEQLKRAMRWQPDDSAQTRFQKLEKFLQAQHSWPLEESVPLFAAMLSLPLIDARYAQLQMSSQQQREATLDAATACYLELAELRPILMVWEDLHWADPTTVELLGLLIAQVPTVPMLLVATYRPEFVAPWPVRSHITPITLNRLARAEVEAIVTHLAGNKTMPKEVLDHIVTKADGVPLYVEELTHTILQSEILVEAADHYELNGVLADMHIPETLQDSLMARLDRTPIVREIAQLAAVLGREFSYDMLASLAPHGEQALQQGLAQLVENDLLYQRGRGQRALYQFKHMLIQEAAYQSLLKRSRQKYHRQAAQLLEQRFREVIEAHPEVAAHHLTEAGDTRQAIGYWQQAGEKAERISAHQEVISHLSKALELLPRLPDDPERARLELDLLISIGPSLGTVRGYAASEYGRTYSRARDLCARLGDSAPISPVLRALAVHHLVRGETDIAVATSDAFLKIAAQQQDEAAEMFGHYSLGISLLFTGSLAPARAQLVEALQRYDPDRHQALVHTYNIDIGVGAQGFEALGLWLLGFADQALEKAATALALAQRHQHPFSLAFAWLWKAKVHQYRGEREAAIEHAKRGSEIAREHGMSLLAHHGKTILGWALALDDAPAQGAEKIRESLAEAARAGSRNFAACDTAMLAEAQIACGQITLARKTLQEALARETEEQFWVPELHRLLGELELRAGSDLGQAEAALRQALRLAQAQGARALELRAALSLARLLQQQTRPDQARKLLAPVYDGFTEGFDTADLRAARGFLDKLAACRS</sequence>
<dbReference type="Gene3D" id="3.30.70.1230">
    <property type="entry name" value="Nucleotide cyclase"/>
    <property type="match status" value="1"/>
</dbReference>
<proteinExistence type="predicted"/>
<evidence type="ECO:0000259" key="3">
    <source>
        <dbReference type="PROSITE" id="PS50125"/>
    </source>
</evidence>
<keyword evidence="2" id="KW-0067">ATP-binding</keyword>